<dbReference type="GO" id="GO:0003677">
    <property type="term" value="F:DNA binding"/>
    <property type="evidence" value="ECO:0007669"/>
    <property type="project" value="InterPro"/>
</dbReference>
<dbReference type="InterPro" id="IPR055570">
    <property type="entry name" value="DUF7146"/>
</dbReference>
<dbReference type="InterPro" id="IPR002694">
    <property type="entry name" value="Znf_CHC2"/>
</dbReference>
<dbReference type="EMBL" id="CP023737">
    <property type="protein sequence ID" value="ATQ67799.1"/>
    <property type="molecule type" value="Genomic_DNA"/>
</dbReference>
<organism evidence="5 6">
    <name type="scientific">Methylosinus trichosporium (strain ATCC 35070 / NCIMB 11131 / UNIQEM 75 / OB3b)</name>
    <dbReference type="NCBI Taxonomy" id="595536"/>
    <lineage>
        <taxon>Bacteria</taxon>
        <taxon>Pseudomonadati</taxon>
        <taxon>Pseudomonadota</taxon>
        <taxon>Alphaproteobacteria</taxon>
        <taxon>Hyphomicrobiales</taxon>
        <taxon>Methylocystaceae</taxon>
        <taxon>Methylosinus</taxon>
    </lineage>
</organism>
<evidence type="ECO:0000313" key="5">
    <source>
        <dbReference type="EMBL" id="ATQ67799.1"/>
    </source>
</evidence>
<feature type="domain" description="Zinc finger CHC2-type" evidence="3">
    <location>
        <begin position="121"/>
        <end position="206"/>
    </location>
</feature>
<protein>
    <submittedName>
        <fullName evidence="5">DNA primase</fullName>
    </submittedName>
</protein>
<keyword evidence="1" id="KW-0175">Coiled coil</keyword>
<proteinExistence type="predicted"/>
<keyword evidence="6" id="KW-1185">Reference proteome</keyword>
<feature type="domain" description="DUF7146" evidence="4">
    <location>
        <begin position="239"/>
        <end position="360"/>
    </location>
</feature>
<evidence type="ECO:0000259" key="3">
    <source>
        <dbReference type="Pfam" id="PF01807"/>
    </source>
</evidence>
<dbReference type="AlphaFoldDB" id="A0A2D2CYS4"/>
<evidence type="ECO:0000259" key="4">
    <source>
        <dbReference type="Pfam" id="PF23639"/>
    </source>
</evidence>
<evidence type="ECO:0000313" key="6">
    <source>
        <dbReference type="Proteomes" id="UP000230709"/>
    </source>
</evidence>
<sequence>MRCDRSTRAGPCGRRARSAKVARASRASASPIASKCSRRRGEIRRGVRACRAARMSVRRVDRAQHARRRLGLASHRPGAARVARASGAIGAERNDVRAALARGNAKGGVSRPRREIMRLNDAQIADVKARVDLGALARELGAGLRKQGRKLIGSCPICGGGRSAQRFEVQGDGWVCAVCQDGGDAIRLLQRATGCDFRAAVERLGGARELSDAERAELEQRAREREEKREREAQRYREREIAAVRRLWEGAARAPFDLVAAYLQWRRCLAPASAMLRCAPELCFFDGQAPDERGRMAPRVVHRGPAMLAAIVDNAGQFCGLHMTFLAPGGAGKAEIFEPETGEALMPKKCRGSVKGGHIVLRAAQAPRRLFIGEGIETVLSVATALKATRRLRVDDAFWSSVDLGNLGGAAAETIDHPFLKHANGHRQRLPGPEPDRAAPAIAIPGSVEELVLLGDGDSERVLTETTLERARRRYERPGRVIRTAFAPEGQDFNHVLMEG</sequence>
<dbReference type="Pfam" id="PF23639">
    <property type="entry name" value="DUF7146"/>
    <property type="match status" value="1"/>
</dbReference>
<feature type="compositionally biased region" description="Low complexity" evidence="2">
    <location>
        <begin position="21"/>
        <end position="34"/>
    </location>
</feature>
<dbReference type="STRING" id="595536.GCA_000178815_03601"/>
<dbReference type="KEGG" id="mtw:CQW49_07760"/>
<evidence type="ECO:0000256" key="2">
    <source>
        <dbReference type="SAM" id="MobiDB-lite"/>
    </source>
</evidence>
<dbReference type="GO" id="GO:0008270">
    <property type="term" value="F:zinc ion binding"/>
    <property type="evidence" value="ECO:0007669"/>
    <property type="project" value="InterPro"/>
</dbReference>
<accession>A0A2D2CYS4</accession>
<feature type="region of interest" description="Disordered" evidence="2">
    <location>
        <begin position="1"/>
        <end position="37"/>
    </location>
</feature>
<reference evidence="6" key="1">
    <citation type="submission" date="2017-10" db="EMBL/GenBank/DDBJ databases">
        <title>Completed PacBio SMRT sequence of Methylosinus trichosporium OB3b reveals presence of a third large plasmid.</title>
        <authorList>
            <person name="Charles T.C."/>
            <person name="Lynch M.D.J."/>
            <person name="Heil J.R."/>
            <person name="Cheng J."/>
        </authorList>
    </citation>
    <scope>NUCLEOTIDE SEQUENCE [LARGE SCALE GENOMIC DNA]</scope>
    <source>
        <strain evidence="6">OB3b</strain>
    </source>
</reference>
<evidence type="ECO:0000256" key="1">
    <source>
        <dbReference type="SAM" id="Coils"/>
    </source>
</evidence>
<dbReference type="SUPFAM" id="SSF57783">
    <property type="entry name" value="Zinc beta-ribbon"/>
    <property type="match status" value="1"/>
</dbReference>
<dbReference type="Proteomes" id="UP000230709">
    <property type="component" value="Chromosome"/>
</dbReference>
<dbReference type="InterPro" id="IPR036977">
    <property type="entry name" value="DNA_primase_Znf_CHC2"/>
</dbReference>
<dbReference type="Gene3D" id="3.90.580.10">
    <property type="entry name" value="Zinc finger, CHC2-type domain"/>
    <property type="match status" value="1"/>
</dbReference>
<gene>
    <name evidence="5" type="ORF">CQW49_07760</name>
</gene>
<name>A0A2D2CYS4_METT3</name>
<feature type="coiled-coil region" evidence="1">
    <location>
        <begin position="208"/>
        <end position="239"/>
    </location>
</feature>
<dbReference type="Pfam" id="PF01807">
    <property type="entry name" value="Zn_ribbon_DnaG"/>
    <property type="match status" value="1"/>
</dbReference>
<dbReference type="GO" id="GO:0003899">
    <property type="term" value="F:DNA-directed RNA polymerase activity"/>
    <property type="evidence" value="ECO:0007669"/>
    <property type="project" value="InterPro"/>
</dbReference>
<dbReference type="GO" id="GO:0006260">
    <property type="term" value="P:DNA replication"/>
    <property type="evidence" value="ECO:0007669"/>
    <property type="project" value="InterPro"/>
</dbReference>